<proteinExistence type="predicted"/>
<reference evidence="1 2" key="1">
    <citation type="submission" date="2021-10" db="EMBL/GenBank/DDBJ databases">
        <title>Lutispora strain m25 sp. nov., a thermophilic, non-spore-forming bacterium isolated from a lab-scale methanogenic bioreactor digesting anaerobic sludge.</title>
        <authorList>
            <person name="El Houari A."/>
            <person name="Mcdonald J."/>
        </authorList>
    </citation>
    <scope>NUCLEOTIDE SEQUENCE [LARGE SCALE GENOMIC DNA]</scope>
    <source>
        <strain evidence="2">m25</strain>
    </source>
</reference>
<keyword evidence="2" id="KW-1185">Reference proteome</keyword>
<gene>
    <name evidence="1" type="ORF">LJD61_01940</name>
</gene>
<accession>A0ABT1NAM4</accession>
<dbReference type="Proteomes" id="UP001651880">
    <property type="component" value="Unassembled WGS sequence"/>
</dbReference>
<evidence type="ECO:0000313" key="2">
    <source>
        <dbReference type="Proteomes" id="UP001651880"/>
    </source>
</evidence>
<dbReference type="RefSeq" id="WP_255225799.1">
    <property type="nucleotide sequence ID" value="NZ_JAJEKE010000001.1"/>
</dbReference>
<evidence type="ECO:0000313" key="1">
    <source>
        <dbReference type="EMBL" id="MCQ1528310.1"/>
    </source>
</evidence>
<organism evidence="1 2">
    <name type="scientific">Lutispora saccharofermentans</name>
    <dbReference type="NCBI Taxonomy" id="3024236"/>
    <lineage>
        <taxon>Bacteria</taxon>
        <taxon>Bacillati</taxon>
        <taxon>Bacillota</taxon>
        <taxon>Clostridia</taxon>
        <taxon>Lutisporales</taxon>
        <taxon>Lutisporaceae</taxon>
        <taxon>Lutispora</taxon>
    </lineage>
</organism>
<comment type="caution">
    <text evidence="1">The sequence shown here is derived from an EMBL/GenBank/DDBJ whole genome shotgun (WGS) entry which is preliminary data.</text>
</comment>
<protein>
    <submittedName>
        <fullName evidence="1">Uncharacterized protein</fullName>
    </submittedName>
</protein>
<sequence length="108" mass="12478">MTKLNEIGISDSNIASCHVVKISGRVPVLCVLENQRIDADEMNYLARRLDSFDSYELAKFQGAIVRDNIRTMKDLINLTFNLHNYTIVTEFLDFKRIGRKHYLDKNIG</sequence>
<dbReference type="EMBL" id="JAJEKE010000001">
    <property type="protein sequence ID" value="MCQ1528310.1"/>
    <property type="molecule type" value="Genomic_DNA"/>
</dbReference>
<name>A0ABT1NAM4_9FIRM</name>